<evidence type="ECO:0000256" key="10">
    <source>
        <dbReference type="ARBA" id="ARBA00022993"/>
    </source>
</evidence>
<dbReference type="GO" id="GO:0005737">
    <property type="term" value="C:cytoplasm"/>
    <property type="evidence" value="ECO:0007669"/>
    <property type="project" value="UniProtKB-SubCell"/>
</dbReference>
<comment type="subcellular location">
    <subcellularLocation>
        <location evidence="2">Cytoplasm</location>
    </subcellularLocation>
</comment>
<dbReference type="AlphaFoldDB" id="A0A6J6UUP6"/>
<keyword evidence="5" id="KW-0808">Transferase</keyword>
<dbReference type="Pfam" id="PF03309">
    <property type="entry name" value="Pan_kinase"/>
    <property type="match status" value="1"/>
</dbReference>
<comment type="similarity">
    <text evidence="11">Belongs to the type III pantothenate kinase family.</text>
</comment>
<organism evidence="13">
    <name type="scientific">freshwater metagenome</name>
    <dbReference type="NCBI Taxonomy" id="449393"/>
    <lineage>
        <taxon>unclassified sequences</taxon>
        <taxon>metagenomes</taxon>
        <taxon>ecological metagenomes</taxon>
    </lineage>
</organism>
<proteinExistence type="inferred from homology"/>
<dbReference type="PANTHER" id="PTHR34265:SF1">
    <property type="entry name" value="TYPE III PANTOTHENATE KINASE"/>
    <property type="match status" value="1"/>
</dbReference>
<dbReference type="NCBIfam" id="NF009845">
    <property type="entry name" value="PRK13318.1-3"/>
    <property type="match status" value="1"/>
</dbReference>
<dbReference type="SUPFAM" id="SSF53067">
    <property type="entry name" value="Actin-like ATPase domain"/>
    <property type="match status" value="2"/>
</dbReference>
<keyword evidence="10" id="KW-0173">Coenzyme A biosynthesis</keyword>
<evidence type="ECO:0000256" key="2">
    <source>
        <dbReference type="ARBA" id="ARBA00004496"/>
    </source>
</evidence>
<evidence type="ECO:0000256" key="7">
    <source>
        <dbReference type="ARBA" id="ARBA00022777"/>
    </source>
</evidence>
<dbReference type="EMBL" id="CAEZYQ010000026">
    <property type="protein sequence ID" value="CAB4762359.1"/>
    <property type="molecule type" value="Genomic_DNA"/>
</dbReference>
<evidence type="ECO:0000256" key="9">
    <source>
        <dbReference type="ARBA" id="ARBA00022958"/>
    </source>
</evidence>
<keyword evidence="7" id="KW-0418">Kinase</keyword>
<name>A0A6J6UUP6_9ZZZZ</name>
<comment type="cofactor">
    <cofactor evidence="1">
        <name>K(+)</name>
        <dbReference type="ChEBI" id="CHEBI:29103"/>
    </cofactor>
</comment>
<dbReference type="CDD" id="cd24015">
    <property type="entry name" value="ASKHA_NBD_PanK-III"/>
    <property type="match status" value="1"/>
</dbReference>
<dbReference type="GO" id="GO:0004594">
    <property type="term" value="F:pantothenate kinase activity"/>
    <property type="evidence" value="ECO:0007669"/>
    <property type="project" value="InterPro"/>
</dbReference>
<evidence type="ECO:0000313" key="13">
    <source>
        <dbReference type="EMBL" id="CAB4762359.1"/>
    </source>
</evidence>
<dbReference type="InterPro" id="IPR004619">
    <property type="entry name" value="Type_III_PanK"/>
</dbReference>
<dbReference type="PANTHER" id="PTHR34265">
    <property type="entry name" value="TYPE III PANTOTHENATE KINASE"/>
    <property type="match status" value="1"/>
</dbReference>
<evidence type="ECO:0000256" key="1">
    <source>
        <dbReference type="ARBA" id="ARBA00001958"/>
    </source>
</evidence>
<keyword evidence="4" id="KW-0963">Cytoplasm</keyword>
<dbReference type="HAMAP" id="MF_01274">
    <property type="entry name" value="Pantothen_kinase_3"/>
    <property type="match status" value="1"/>
</dbReference>
<evidence type="ECO:0000256" key="11">
    <source>
        <dbReference type="ARBA" id="ARBA00038036"/>
    </source>
</evidence>
<comment type="subunit">
    <text evidence="3">Homodimer.</text>
</comment>
<keyword evidence="6" id="KW-0547">Nucleotide-binding</keyword>
<keyword evidence="8" id="KW-0067">ATP-binding</keyword>
<gene>
    <name evidence="13" type="ORF">UFOPK2761_02744</name>
</gene>
<dbReference type="GO" id="GO:0015937">
    <property type="term" value="P:coenzyme A biosynthetic process"/>
    <property type="evidence" value="ECO:0007669"/>
    <property type="project" value="UniProtKB-KW"/>
</dbReference>
<evidence type="ECO:0000256" key="6">
    <source>
        <dbReference type="ARBA" id="ARBA00022741"/>
    </source>
</evidence>
<dbReference type="NCBIfam" id="TIGR00671">
    <property type="entry name" value="baf"/>
    <property type="match status" value="1"/>
</dbReference>
<dbReference type="GO" id="GO:0005524">
    <property type="term" value="F:ATP binding"/>
    <property type="evidence" value="ECO:0007669"/>
    <property type="project" value="UniProtKB-KW"/>
</dbReference>
<dbReference type="Gene3D" id="3.30.420.40">
    <property type="match status" value="2"/>
</dbReference>
<accession>A0A6J6UUP6</accession>
<dbReference type="InterPro" id="IPR043129">
    <property type="entry name" value="ATPase_NBD"/>
</dbReference>
<protein>
    <recommendedName>
        <fullName evidence="12">Type III pantothenate kinase</fullName>
    </recommendedName>
</protein>
<keyword evidence="9" id="KW-0630">Potassium</keyword>
<evidence type="ECO:0000256" key="5">
    <source>
        <dbReference type="ARBA" id="ARBA00022679"/>
    </source>
</evidence>
<evidence type="ECO:0000256" key="8">
    <source>
        <dbReference type="ARBA" id="ARBA00022840"/>
    </source>
</evidence>
<evidence type="ECO:0000256" key="4">
    <source>
        <dbReference type="ARBA" id="ARBA00022490"/>
    </source>
</evidence>
<sequence length="272" mass="28497">MPLLVADIGNSHTVLGLLEPGAEGAAGPAPAQGAVTQDWRIATDERRTADEWAVLLRGLLGRARDDLDGIAVCSTVPAVLHEWRDMLTGHFPDVPHVVVEPGVRTGIPILVDNPREVGSDRILNALAVATFFSGPAVVVDFGGTATTFDVVSAKGEYVGGAIAPGLEISLEALGRRGAQLRKVELARPRTVVARNTVEALQSGMVFGTAAQVEGLVARMVAELGVPAADVRVISTGYLAPLVVGECGCFTDHSPWLTLQGLGLIFTRNVKNS</sequence>
<evidence type="ECO:0000256" key="3">
    <source>
        <dbReference type="ARBA" id="ARBA00011738"/>
    </source>
</evidence>
<reference evidence="13" key="1">
    <citation type="submission" date="2020-05" db="EMBL/GenBank/DDBJ databases">
        <authorList>
            <person name="Chiriac C."/>
            <person name="Salcher M."/>
            <person name="Ghai R."/>
            <person name="Kavagutti S V."/>
        </authorList>
    </citation>
    <scope>NUCLEOTIDE SEQUENCE</scope>
</reference>
<evidence type="ECO:0000256" key="12">
    <source>
        <dbReference type="ARBA" id="ARBA00040883"/>
    </source>
</evidence>